<dbReference type="PRINTS" id="PR00722">
    <property type="entry name" value="CHYMOTRYPSIN"/>
</dbReference>
<dbReference type="SUPFAM" id="SSF50494">
    <property type="entry name" value="Trypsin-like serine proteases"/>
    <property type="match status" value="1"/>
</dbReference>
<proteinExistence type="inferred from homology"/>
<evidence type="ECO:0000256" key="1">
    <source>
        <dbReference type="ARBA" id="ARBA00022670"/>
    </source>
</evidence>
<keyword evidence="3" id="KW-0720">Serine protease</keyword>
<reference evidence="6" key="1">
    <citation type="submission" date="2020-11" db="EMBL/GenBank/DDBJ databases">
        <authorList>
            <person name="Tran Van P."/>
        </authorList>
    </citation>
    <scope>NUCLEOTIDE SEQUENCE</scope>
</reference>
<dbReference type="OrthoDB" id="6755574at2759"/>
<dbReference type="GO" id="GO:0006508">
    <property type="term" value="P:proteolysis"/>
    <property type="evidence" value="ECO:0007669"/>
    <property type="project" value="UniProtKB-KW"/>
</dbReference>
<keyword evidence="1" id="KW-0645">Protease</keyword>
<gene>
    <name evidence="6" type="ORF">CTOB1V02_LOCUS7520</name>
</gene>
<evidence type="ECO:0000256" key="4">
    <source>
        <dbReference type="ARBA" id="ARBA00023157"/>
    </source>
</evidence>
<dbReference type="InterPro" id="IPR033116">
    <property type="entry name" value="TRYPSIN_SER"/>
</dbReference>
<evidence type="ECO:0000256" key="5">
    <source>
        <dbReference type="ARBA" id="ARBA00024195"/>
    </source>
</evidence>
<protein>
    <submittedName>
        <fullName evidence="6">Uncharacterized protein</fullName>
    </submittedName>
</protein>
<dbReference type="PROSITE" id="PS00135">
    <property type="entry name" value="TRYPSIN_SER"/>
    <property type="match status" value="1"/>
</dbReference>
<dbReference type="Gene3D" id="2.40.10.10">
    <property type="entry name" value="Trypsin-like serine proteases"/>
    <property type="match status" value="1"/>
</dbReference>
<dbReference type="InterPro" id="IPR001314">
    <property type="entry name" value="Peptidase_S1A"/>
</dbReference>
<evidence type="ECO:0000256" key="3">
    <source>
        <dbReference type="ARBA" id="ARBA00022825"/>
    </source>
</evidence>
<comment type="similarity">
    <text evidence="5">Belongs to the peptidase S1 family. CLIP subfamily.</text>
</comment>
<evidence type="ECO:0000313" key="6">
    <source>
        <dbReference type="EMBL" id="CAD7229651.1"/>
    </source>
</evidence>
<dbReference type="InterPro" id="IPR009003">
    <property type="entry name" value="Peptidase_S1_PA"/>
</dbReference>
<keyword evidence="2" id="KW-0378">Hydrolase</keyword>
<dbReference type="InterPro" id="IPR018114">
    <property type="entry name" value="TRYPSIN_HIS"/>
</dbReference>
<evidence type="ECO:0000256" key="2">
    <source>
        <dbReference type="ARBA" id="ARBA00022801"/>
    </source>
</evidence>
<sequence length="303" mass="34376">MKYSKDRYHSEKSERYNNNRIVANRKFFGRFRREMKCFSLLLLFVAYLEPFHHVNCAIIRNERLGFKIFGGVEAEEGEFPFLVQVGRRHWNGDFRASCGGWILTPRTVVTAAHCQPSMKAILAGEHHRRKLSGDEVVVHVKEVIVHPKYSRYFGAPNFDIALGILEEPLPFGPRPGKAIHLRAAKLPDHEPQHGTKVTVIGWGRLHWKLPGPDVLQKVDLFVVDREECDKAHVIIPVTTNMICCAGPAGETPCKGDSGGPLVLKHQPDVVVGVVSWSQRCNELPSVYANVYYFLDWINDNKVD</sequence>
<dbReference type="FunFam" id="2.40.10.10:FF:000036">
    <property type="entry name" value="Trypsin beta"/>
    <property type="match status" value="1"/>
</dbReference>
<dbReference type="GO" id="GO:0004252">
    <property type="term" value="F:serine-type endopeptidase activity"/>
    <property type="evidence" value="ECO:0007669"/>
    <property type="project" value="InterPro"/>
</dbReference>
<dbReference type="PANTHER" id="PTHR24256">
    <property type="entry name" value="TRYPTASE-RELATED"/>
    <property type="match status" value="1"/>
</dbReference>
<dbReference type="PROSITE" id="PS00134">
    <property type="entry name" value="TRYPSIN_HIS"/>
    <property type="match status" value="1"/>
</dbReference>
<dbReference type="InterPro" id="IPR001254">
    <property type="entry name" value="Trypsin_dom"/>
</dbReference>
<dbReference type="AlphaFoldDB" id="A0A7R8ZM38"/>
<dbReference type="SMART" id="SM00020">
    <property type="entry name" value="Tryp_SPc"/>
    <property type="match status" value="1"/>
</dbReference>
<accession>A0A7R8ZM38</accession>
<dbReference type="PROSITE" id="PS50240">
    <property type="entry name" value="TRYPSIN_DOM"/>
    <property type="match status" value="1"/>
</dbReference>
<keyword evidence="4" id="KW-1015">Disulfide bond</keyword>
<dbReference type="InterPro" id="IPR043504">
    <property type="entry name" value="Peptidase_S1_PA_chymotrypsin"/>
</dbReference>
<dbReference type="InterPro" id="IPR051487">
    <property type="entry name" value="Ser/Thr_Proteases_Immune/Dev"/>
</dbReference>
<dbReference type="Pfam" id="PF00089">
    <property type="entry name" value="Trypsin"/>
    <property type="match status" value="1"/>
</dbReference>
<organism evidence="6">
    <name type="scientific">Cyprideis torosa</name>
    <dbReference type="NCBI Taxonomy" id="163714"/>
    <lineage>
        <taxon>Eukaryota</taxon>
        <taxon>Metazoa</taxon>
        <taxon>Ecdysozoa</taxon>
        <taxon>Arthropoda</taxon>
        <taxon>Crustacea</taxon>
        <taxon>Oligostraca</taxon>
        <taxon>Ostracoda</taxon>
        <taxon>Podocopa</taxon>
        <taxon>Podocopida</taxon>
        <taxon>Cytherocopina</taxon>
        <taxon>Cytheroidea</taxon>
        <taxon>Cytherideidae</taxon>
        <taxon>Cyprideis</taxon>
    </lineage>
</organism>
<dbReference type="EMBL" id="OB662197">
    <property type="protein sequence ID" value="CAD7229651.1"/>
    <property type="molecule type" value="Genomic_DNA"/>
</dbReference>
<name>A0A7R8ZM38_9CRUS</name>
<dbReference type="CDD" id="cd00190">
    <property type="entry name" value="Tryp_SPc"/>
    <property type="match status" value="1"/>
</dbReference>